<dbReference type="Gene3D" id="1.10.443.10">
    <property type="entry name" value="Intergrase catalytic core"/>
    <property type="match status" value="1"/>
</dbReference>
<protein>
    <recommendedName>
        <fullName evidence="2">Tyr recombinase domain-containing protein</fullName>
    </recommendedName>
</protein>
<evidence type="ECO:0000259" key="2">
    <source>
        <dbReference type="Pfam" id="PF00589"/>
    </source>
</evidence>
<dbReference type="OrthoDB" id="19994at2759"/>
<keyword evidence="4" id="KW-1185">Reference proteome</keyword>
<dbReference type="STRING" id="1054147.F4PP07"/>
<dbReference type="Pfam" id="PF00589">
    <property type="entry name" value="Phage_integrase"/>
    <property type="match status" value="1"/>
</dbReference>
<keyword evidence="1" id="KW-0233">DNA recombination</keyword>
<organism evidence="3 4">
    <name type="scientific">Cavenderia fasciculata</name>
    <name type="common">Slime mold</name>
    <name type="synonym">Dictyostelium fasciculatum</name>
    <dbReference type="NCBI Taxonomy" id="261658"/>
    <lineage>
        <taxon>Eukaryota</taxon>
        <taxon>Amoebozoa</taxon>
        <taxon>Evosea</taxon>
        <taxon>Eumycetozoa</taxon>
        <taxon>Dictyostelia</taxon>
        <taxon>Acytosteliales</taxon>
        <taxon>Cavenderiaceae</taxon>
        <taxon>Cavenderia</taxon>
    </lineage>
</organism>
<proteinExistence type="predicted"/>
<dbReference type="AlphaFoldDB" id="F4PP07"/>
<dbReference type="EMBL" id="GL883009">
    <property type="protein sequence ID" value="EGG22120.1"/>
    <property type="molecule type" value="Genomic_DNA"/>
</dbReference>
<dbReference type="PANTHER" id="PTHR31660">
    <property type="entry name" value="GAG-POL POLYPROTEIN-LIKE PROTEIN-RELATED"/>
    <property type="match status" value="1"/>
</dbReference>
<evidence type="ECO:0000313" key="3">
    <source>
        <dbReference type="EMBL" id="EGG22120.1"/>
    </source>
</evidence>
<dbReference type="PANTHER" id="PTHR31660:SF76">
    <property type="entry name" value="CORE-BINDING (CB) DOMAIN-CONTAINING PROTEIN-RELATED"/>
    <property type="match status" value="1"/>
</dbReference>
<gene>
    <name evidence="3" type="ORF">DFA_04238</name>
</gene>
<dbReference type="OMA" id="IWDANQF"/>
<dbReference type="InterPro" id="IPR002104">
    <property type="entry name" value="Integrase_catalytic"/>
</dbReference>
<sequence>MYIIHSNVVLRPFPSKEVRVQEEVQTAIQPSVVLIPCSLPKGYASKTITVMRSCIAQIAKIRDNRSVSDDFMVQRVMSGIAHQRPSKPKYNNMWCPLLIFDHIRDQHADSTQLSTKQLLAKSVVLIKLFCLARASDLEKWSFRSLDQSITNCIRGTIVKAKEQRNSDSPSALVFKGIKKPSICPLATLREYLSRTKAKRSKKSKDAVFIDSSGLPLVDKDFSSITLSFLDKAGVDTNVYKAHSTRAAMASWLLLNGISLHRVKKLGRWRSNAALEKYYDMEIIDQDSKRSKVFVSN</sequence>
<dbReference type="SUPFAM" id="SSF56349">
    <property type="entry name" value="DNA breaking-rejoining enzymes"/>
    <property type="match status" value="1"/>
</dbReference>
<dbReference type="RefSeq" id="XP_004359971.1">
    <property type="nucleotide sequence ID" value="XM_004359914.1"/>
</dbReference>
<evidence type="ECO:0000313" key="4">
    <source>
        <dbReference type="Proteomes" id="UP000007797"/>
    </source>
</evidence>
<name>F4PP07_CACFS</name>
<dbReference type="KEGG" id="dfa:DFA_04238"/>
<accession>F4PP07</accession>
<feature type="domain" description="Tyr recombinase" evidence="2">
    <location>
        <begin position="186"/>
        <end position="279"/>
    </location>
</feature>
<dbReference type="InterPro" id="IPR013762">
    <property type="entry name" value="Integrase-like_cat_sf"/>
</dbReference>
<dbReference type="GO" id="GO:0003677">
    <property type="term" value="F:DNA binding"/>
    <property type="evidence" value="ECO:0007669"/>
    <property type="project" value="InterPro"/>
</dbReference>
<dbReference type="GeneID" id="14874302"/>
<evidence type="ECO:0000256" key="1">
    <source>
        <dbReference type="ARBA" id="ARBA00023172"/>
    </source>
</evidence>
<dbReference type="GO" id="GO:0015074">
    <property type="term" value="P:DNA integration"/>
    <property type="evidence" value="ECO:0007669"/>
    <property type="project" value="InterPro"/>
</dbReference>
<dbReference type="InterPro" id="IPR011010">
    <property type="entry name" value="DNA_brk_join_enz"/>
</dbReference>
<reference evidence="4" key="1">
    <citation type="journal article" date="2011" name="Genome Res.">
        <title>Phylogeny-wide analysis of social amoeba genomes highlights ancient origins for complex intercellular communication.</title>
        <authorList>
            <person name="Heidel A.J."/>
            <person name="Lawal H.M."/>
            <person name="Felder M."/>
            <person name="Schilde C."/>
            <person name="Helps N.R."/>
            <person name="Tunggal B."/>
            <person name="Rivero F."/>
            <person name="John U."/>
            <person name="Schleicher M."/>
            <person name="Eichinger L."/>
            <person name="Platzer M."/>
            <person name="Noegel A.A."/>
            <person name="Schaap P."/>
            <person name="Gloeckner G."/>
        </authorList>
    </citation>
    <scope>NUCLEOTIDE SEQUENCE [LARGE SCALE GENOMIC DNA]</scope>
    <source>
        <strain evidence="4">SH3</strain>
    </source>
</reference>
<dbReference type="Proteomes" id="UP000007797">
    <property type="component" value="Unassembled WGS sequence"/>
</dbReference>
<dbReference type="GO" id="GO:0006310">
    <property type="term" value="P:DNA recombination"/>
    <property type="evidence" value="ECO:0007669"/>
    <property type="project" value="UniProtKB-KW"/>
</dbReference>